<feature type="transmembrane region" description="Helical" evidence="1">
    <location>
        <begin position="120"/>
        <end position="143"/>
    </location>
</feature>
<evidence type="ECO:0000256" key="1">
    <source>
        <dbReference type="SAM" id="Phobius"/>
    </source>
</evidence>
<dbReference type="Proteomes" id="UP000564644">
    <property type="component" value="Unassembled WGS sequence"/>
</dbReference>
<proteinExistence type="predicted"/>
<evidence type="ECO:0000313" key="3">
    <source>
        <dbReference type="Proteomes" id="UP000564644"/>
    </source>
</evidence>
<dbReference type="RefSeq" id="WP_185129745.1">
    <property type="nucleotide sequence ID" value="NZ_JACJVO010000017.1"/>
</dbReference>
<keyword evidence="1" id="KW-0812">Transmembrane</keyword>
<keyword evidence="1" id="KW-1133">Transmembrane helix</keyword>
<sequence length="223" mass="25022">MNTLKCSRFIYLAMRPLIKRMLFILVIPFIPIVTSAFSSNGMPAYAVVGVLLILLVLSMFLSIYTFYASDKIPQLFIVLPQQRVDFVRGIYLNYLFLISGTIVIDLLVFLIFRIKNNNDLGFPFLLGLIFFILVFITATVLPIAFKVGYAKLQTIFMAAMLAVSVLPTVLSKFLNEESILQWAEENASQLDNPTVILGFVLAAVAGLAASYQISKKVYNKRDI</sequence>
<dbReference type="EMBL" id="JACJVO010000017">
    <property type="protein sequence ID" value="MBB6732072.1"/>
    <property type="molecule type" value="Genomic_DNA"/>
</dbReference>
<keyword evidence="3" id="KW-1185">Reference proteome</keyword>
<dbReference type="Pfam" id="PF13346">
    <property type="entry name" value="ABC2_membrane_5"/>
    <property type="match status" value="1"/>
</dbReference>
<dbReference type="AlphaFoldDB" id="A0A7X0SL82"/>
<feature type="transmembrane region" description="Helical" evidence="1">
    <location>
        <begin position="21"/>
        <end position="38"/>
    </location>
</feature>
<protein>
    <submittedName>
        <fullName evidence="2">ABC-2 transporter permease</fullName>
    </submittedName>
</protein>
<evidence type="ECO:0000313" key="2">
    <source>
        <dbReference type="EMBL" id="MBB6732072.1"/>
    </source>
</evidence>
<organism evidence="2 3">
    <name type="scientific">Cohnella zeiphila</name>
    <dbReference type="NCBI Taxonomy" id="2761120"/>
    <lineage>
        <taxon>Bacteria</taxon>
        <taxon>Bacillati</taxon>
        <taxon>Bacillota</taxon>
        <taxon>Bacilli</taxon>
        <taxon>Bacillales</taxon>
        <taxon>Paenibacillaceae</taxon>
        <taxon>Cohnella</taxon>
    </lineage>
</organism>
<comment type="caution">
    <text evidence="2">The sequence shown here is derived from an EMBL/GenBank/DDBJ whole genome shotgun (WGS) entry which is preliminary data.</text>
</comment>
<feature type="transmembrane region" description="Helical" evidence="1">
    <location>
        <begin position="90"/>
        <end position="114"/>
    </location>
</feature>
<dbReference type="InterPro" id="IPR025699">
    <property type="entry name" value="ABC2_memb-like"/>
</dbReference>
<name>A0A7X0SL82_9BACL</name>
<keyword evidence="1" id="KW-0472">Membrane</keyword>
<reference evidence="2 3" key="1">
    <citation type="submission" date="2020-08" db="EMBL/GenBank/DDBJ databases">
        <title>Cohnella phylogeny.</title>
        <authorList>
            <person name="Dunlap C."/>
        </authorList>
    </citation>
    <scope>NUCLEOTIDE SEQUENCE [LARGE SCALE GENOMIC DNA]</scope>
    <source>
        <strain evidence="2 3">CBP 2801</strain>
    </source>
</reference>
<feature type="transmembrane region" description="Helical" evidence="1">
    <location>
        <begin position="44"/>
        <end position="69"/>
    </location>
</feature>
<accession>A0A7X0SL82</accession>
<gene>
    <name evidence="2" type="ORF">H7C18_14220</name>
</gene>
<feature type="transmembrane region" description="Helical" evidence="1">
    <location>
        <begin position="155"/>
        <end position="174"/>
    </location>
</feature>
<feature type="transmembrane region" description="Helical" evidence="1">
    <location>
        <begin position="194"/>
        <end position="213"/>
    </location>
</feature>